<feature type="chain" id="PRO_5017075774" evidence="1">
    <location>
        <begin position="22"/>
        <end position="77"/>
    </location>
</feature>
<evidence type="ECO:0000313" key="3">
    <source>
        <dbReference type="Proteomes" id="UP000253529"/>
    </source>
</evidence>
<reference evidence="2 3" key="1">
    <citation type="submission" date="2018-06" db="EMBL/GenBank/DDBJ databases">
        <title>Genomic Encyclopedia of Type Strains, Phase IV (KMG-IV): sequencing the most valuable type-strain genomes for metagenomic binning, comparative biology and taxonomic classification.</title>
        <authorList>
            <person name="Goeker M."/>
        </authorList>
    </citation>
    <scope>NUCLEOTIDE SEQUENCE [LARGE SCALE GENOMIC DNA]</scope>
    <source>
        <strain evidence="2 3">DSM 24875</strain>
    </source>
</reference>
<evidence type="ECO:0000256" key="1">
    <source>
        <dbReference type="SAM" id="SignalP"/>
    </source>
</evidence>
<keyword evidence="1" id="KW-0732">Signal</keyword>
<comment type="caution">
    <text evidence="2">The sequence shown here is derived from an EMBL/GenBank/DDBJ whole genome shotgun (WGS) entry which is preliminary data.</text>
</comment>
<gene>
    <name evidence="2" type="ORF">DFR50_107119</name>
</gene>
<dbReference type="Proteomes" id="UP000253529">
    <property type="component" value="Unassembled WGS sequence"/>
</dbReference>
<dbReference type="AlphaFoldDB" id="A0A366FQ54"/>
<sequence length="77" mass="7241">MSRLAVIGGATLLGLAALPLAGCSTLPQRLSTACALAEAGTKVAKDVARGGAAATAATVNTATDDTCAGLATAAAGR</sequence>
<feature type="signal peptide" evidence="1">
    <location>
        <begin position="1"/>
        <end position="21"/>
    </location>
</feature>
<proteinExistence type="predicted"/>
<name>A0A366FQ54_9HYPH</name>
<dbReference type="RefSeq" id="WP_113888669.1">
    <property type="nucleotide sequence ID" value="NZ_QNRK01000007.1"/>
</dbReference>
<keyword evidence="3" id="KW-1185">Reference proteome</keyword>
<organism evidence="2 3">
    <name type="scientific">Roseiarcus fermentans</name>
    <dbReference type="NCBI Taxonomy" id="1473586"/>
    <lineage>
        <taxon>Bacteria</taxon>
        <taxon>Pseudomonadati</taxon>
        <taxon>Pseudomonadota</taxon>
        <taxon>Alphaproteobacteria</taxon>
        <taxon>Hyphomicrobiales</taxon>
        <taxon>Roseiarcaceae</taxon>
        <taxon>Roseiarcus</taxon>
    </lineage>
</organism>
<accession>A0A366FQ54</accession>
<protein>
    <submittedName>
        <fullName evidence="2">Uncharacterized protein</fullName>
    </submittedName>
</protein>
<evidence type="ECO:0000313" key="2">
    <source>
        <dbReference type="EMBL" id="RBP15849.1"/>
    </source>
</evidence>
<dbReference type="EMBL" id="QNRK01000007">
    <property type="protein sequence ID" value="RBP15849.1"/>
    <property type="molecule type" value="Genomic_DNA"/>
</dbReference>